<dbReference type="SUPFAM" id="SSF48371">
    <property type="entry name" value="ARM repeat"/>
    <property type="match status" value="1"/>
</dbReference>
<dbReference type="eggNOG" id="COG1196">
    <property type="taxonomic scope" value="Bacteria"/>
</dbReference>
<dbReference type="AlphaFoldDB" id="B6W9Z2"/>
<proteinExistence type="predicted"/>
<dbReference type="InterPro" id="IPR016024">
    <property type="entry name" value="ARM-type_fold"/>
</dbReference>
<dbReference type="RefSeq" id="WP_004814620.1">
    <property type="nucleotide sequence ID" value="NZ_ABXA01000036.1"/>
</dbReference>
<accession>B6W9Z2</accession>
<sequence length="624" mass="68741">MELFKLFGSIMVDNKKANESISKTGSLAGKLGQGLGKGIKTAAKWGAAITAGAAAGGTALFGVTKNAADTGDRIDKLSQKIGMSRKGFQQWDYILSQNGMSIESLQGGMKKMNKNLDDAKQGSQTAVEAFSRIGLSVDDLKNASPEEAFEITVKALQGMPDGAEKAALANELLGRSGSELMPLLNGSAESVEELKKQAEDMGLVLSDDAVDASVKFTDTLDNAKRSLGAIVAKIGVSVMPLFQSFLDWVLSNMPLIQSVMTVVFNVINEAVTIFINIFKDYLLPVFKSIVDFVIENWPQISQVIESVFEAVKIVIDVISNVFKEILLPAFNYVVDWVKENWPYISEIISSVFELVKVIFNQFVNTISFLWNSFGQNIMNIVKIAFNTMSEIIKSVMKVVRGILQVVTGAIKGDWSSVWNGIKNIISGVWNAIKAIVDGRINTIKNIIQGGFNLVKSIVSHIWNGIETAIMTPINSAADAVRNAIDRIKSMFNFSFNWPHLPMPHFYIDGSMNPLKWLEQGVPTIGVDWYAKGGIFDKPTIFNTVDGLKGVGEKGPEAVTPISKLQEMIDWNTGKDTELLNKIIEILMIIVNKDPNFYIDGTKISKELAPYFDNELYKRKQREVF</sequence>
<name>B6W9Z2_9FIRM</name>
<evidence type="ECO:0000313" key="2">
    <source>
        <dbReference type="Proteomes" id="UP000005451"/>
    </source>
</evidence>
<dbReference type="Proteomes" id="UP000005451">
    <property type="component" value="Unassembled WGS sequence"/>
</dbReference>
<dbReference type="Gene3D" id="1.20.120.20">
    <property type="entry name" value="Apolipoprotein"/>
    <property type="match status" value="1"/>
</dbReference>
<reference evidence="1 2" key="2">
    <citation type="submission" date="2008-10" db="EMBL/GenBank/DDBJ databases">
        <title>Draft genome sequence of Anaerococcus hydrogenalis (DSM 7454).</title>
        <authorList>
            <person name="Sudarsanam P."/>
            <person name="Ley R."/>
            <person name="Guruge J."/>
            <person name="Turnbaugh P.J."/>
            <person name="Mahowald M."/>
            <person name="Liep D."/>
            <person name="Gordon J."/>
        </authorList>
    </citation>
    <scope>NUCLEOTIDE SEQUENCE [LARGE SCALE GENOMIC DNA]</scope>
    <source>
        <strain evidence="1 2">DSM 7454</strain>
    </source>
</reference>
<evidence type="ECO:0000313" key="1">
    <source>
        <dbReference type="EMBL" id="EEB35752.1"/>
    </source>
</evidence>
<dbReference type="STRING" id="561177.ANHYDRO_01418"/>
<reference evidence="1 2" key="1">
    <citation type="submission" date="2008-09" db="EMBL/GenBank/DDBJ databases">
        <authorList>
            <person name="Fulton L."/>
            <person name="Clifton S."/>
            <person name="Fulton B."/>
            <person name="Xu J."/>
            <person name="Minx P."/>
            <person name="Pepin K.H."/>
            <person name="Johnson M."/>
            <person name="Thiruvilangam P."/>
            <person name="Bhonagiri V."/>
            <person name="Nash W.E."/>
            <person name="Mardis E.R."/>
            <person name="Wilson R.K."/>
        </authorList>
    </citation>
    <scope>NUCLEOTIDE SEQUENCE [LARGE SCALE GENOMIC DNA]</scope>
    <source>
        <strain evidence="1 2">DSM 7454</strain>
    </source>
</reference>
<comment type="caution">
    <text evidence="1">The sequence shown here is derived from an EMBL/GenBank/DDBJ whole genome shotgun (WGS) entry which is preliminary data.</text>
</comment>
<dbReference type="eggNOG" id="COG5412">
    <property type="taxonomic scope" value="Bacteria"/>
</dbReference>
<protein>
    <submittedName>
        <fullName evidence="1">TMP repeat protein</fullName>
    </submittedName>
</protein>
<organism evidence="1 2">
    <name type="scientific">Anaerococcus hydrogenalis DSM 7454</name>
    <dbReference type="NCBI Taxonomy" id="561177"/>
    <lineage>
        <taxon>Bacteria</taxon>
        <taxon>Bacillati</taxon>
        <taxon>Bacillota</taxon>
        <taxon>Tissierellia</taxon>
        <taxon>Tissierellales</taxon>
        <taxon>Peptoniphilaceae</taxon>
        <taxon>Anaerococcus</taxon>
    </lineage>
</organism>
<dbReference type="EMBL" id="ABXA01000036">
    <property type="protein sequence ID" value="EEB35752.1"/>
    <property type="molecule type" value="Genomic_DNA"/>
</dbReference>
<gene>
    <name evidence="1" type="ORF">ANHYDRO_01418</name>
</gene>